<gene>
    <name evidence="1" type="ordered locus">Corgl_0150</name>
</gene>
<accession>F2NA91</accession>
<dbReference type="KEGG" id="cgo:Corgl_0150"/>
<evidence type="ECO:0000313" key="2">
    <source>
        <dbReference type="Proteomes" id="UP000006851"/>
    </source>
</evidence>
<dbReference type="EMBL" id="CP002628">
    <property type="protein sequence ID" value="AEB06277.1"/>
    <property type="molecule type" value="Genomic_DNA"/>
</dbReference>
<organism evidence="1 2">
    <name type="scientific">Coriobacterium glomerans (strain ATCC 49209 / DSM 20642 / JCM 10262 / PW2)</name>
    <dbReference type="NCBI Taxonomy" id="700015"/>
    <lineage>
        <taxon>Bacteria</taxon>
        <taxon>Bacillati</taxon>
        <taxon>Actinomycetota</taxon>
        <taxon>Coriobacteriia</taxon>
        <taxon>Coriobacteriales</taxon>
        <taxon>Coriobacteriaceae</taxon>
        <taxon>Coriobacterium</taxon>
    </lineage>
</organism>
<evidence type="ECO:0000313" key="1">
    <source>
        <dbReference type="EMBL" id="AEB06277.1"/>
    </source>
</evidence>
<dbReference type="HOGENOM" id="CLU_2342017_0_0_11"/>
<dbReference type="AlphaFoldDB" id="F2NA91"/>
<proteinExistence type="predicted"/>
<reference evidence="2" key="1">
    <citation type="journal article" date="2013" name="Stand. Genomic Sci.">
        <title>Complete genome sequence of Coriobacterium glomerans type strain (PW2(T)) from the midgut of Pyrrhocoris apterus L. (red soldier bug).</title>
        <authorList>
            <person name="Stackebrandt E."/>
            <person name="Zeytun A."/>
            <person name="Lapidus A."/>
            <person name="Nolan M."/>
            <person name="Lucas S."/>
            <person name="Hammon N."/>
            <person name="Deshpande S."/>
            <person name="Cheng J.F."/>
            <person name="Tapia R."/>
            <person name="Goodwin L.A."/>
            <person name="Pitluck S."/>
            <person name="Liolios K."/>
            <person name="Pagani I."/>
            <person name="Ivanova N."/>
            <person name="Mavromatis K."/>
            <person name="Mikhailova N."/>
            <person name="Huntemann M."/>
            <person name="Pati A."/>
            <person name="Chen A."/>
            <person name="Palaniappan K."/>
            <person name="Chang Y.J."/>
            <person name="Land M."/>
            <person name="Hauser L."/>
            <person name="Rohde M."/>
            <person name="Pukall R."/>
            <person name="Goker M."/>
            <person name="Detter J.C."/>
            <person name="Woyke T."/>
            <person name="Bristow J."/>
            <person name="Eisen J.A."/>
            <person name="Markowitz V."/>
            <person name="Hugenholtz P."/>
            <person name="Kyrpides N.C."/>
            <person name="Klenk H.P."/>
        </authorList>
    </citation>
    <scope>NUCLEOTIDE SEQUENCE</scope>
    <source>
        <strain evidence="2">ATCC 49209 / DSM 20642 / JCM 10262 / PW2</strain>
    </source>
</reference>
<dbReference type="Proteomes" id="UP000006851">
    <property type="component" value="Chromosome"/>
</dbReference>
<sequence length="97" mass="10951">MAICDNRPRELARRLRGDGIEMTRAKSGDLQFRFRSKSLERSGRGTERRVNGATLGRAVSRSGRELRLDLGSMSRSLSIARLLERDAERAADDGFER</sequence>
<name>F2NA91_CORGP</name>
<protein>
    <submittedName>
        <fullName evidence="1">Uncharacterized protein</fullName>
    </submittedName>
</protein>
<keyword evidence="2" id="KW-1185">Reference proteome</keyword>